<keyword evidence="3" id="KW-1185">Reference proteome</keyword>
<name>A0A7J6VBX0_THATH</name>
<accession>A0A7J6VBX0</accession>
<dbReference type="AlphaFoldDB" id="A0A7J6VBX0"/>
<dbReference type="EMBL" id="JABWDY010034560">
    <property type="protein sequence ID" value="KAF5182579.1"/>
    <property type="molecule type" value="Genomic_DNA"/>
</dbReference>
<keyword evidence="1" id="KW-0472">Membrane</keyword>
<proteinExistence type="predicted"/>
<evidence type="ECO:0000256" key="1">
    <source>
        <dbReference type="SAM" id="Phobius"/>
    </source>
</evidence>
<protein>
    <submittedName>
        <fullName evidence="2">Uncharacterized protein</fullName>
    </submittedName>
</protein>
<dbReference type="Proteomes" id="UP000554482">
    <property type="component" value="Unassembled WGS sequence"/>
</dbReference>
<comment type="caution">
    <text evidence="2">The sequence shown here is derived from an EMBL/GenBank/DDBJ whole genome shotgun (WGS) entry which is preliminary data.</text>
</comment>
<evidence type="ECO:0000313" key="3">
    <source>
        <dbReference type="Proteomes" id="UP000554482"/>
    </source>
</evidence>
<organism evidence="2 3">
    <name type="scientific">Thalictrum thalictroides</name>
    <name type="common">Rue-anemone</name>
    <name type="synonym">Anemone thalictroides</name>
    <dbReference type="NCBI Taxonomy" id="46969"/>
    <lineage>
        <taxon>Eukaryota</taxon>
        <taxon>Viridiplantae</taxon>
        <taxon>Streptophyta</taxon>
        <taxon>Embryophyta</taxon>
        <taxon>Tracheophyta</taxon>
        <taxon>Spermatophyta</taxon>
        <taxon>Magnoliopsida</taxon>
        <taxon>Ranunculales</taxon>
        <taxon>Ranunculaceae</taxon>
        <taxon>Thalictroideae</taxon>
        <taxon>Thalictrum</taxon>
    </lineage>
</organism>
<reference evidence="2 3" key="1">
    <citation type="submission" date="2020-06" db="EMBL/GenBank/DDBJ databases">
        <title>Transcriptomic and genomic resources for Thalictrum thalictroides and T. hernandezii: Facilitating candidate gene discovery in an emerging model plant lineage.</title>
        <authorList>
            <person name="Arias T."/>
            <person name="Riano-Pachon D.M."/>
            <person name="Di Stilio V.S."/>
        </authorList>
    </citation>
    <scope>NUCLEOTIDE SEQUENCE [LARGE SCALE GENOMIC DNA]</scope>
    <source>
        <strain evidence="3">cv. WT478/WT964</strain>
        <tissue evidence="2">Leaves</tissue>
    </source>
</reference>
<feature type="transmembrane region" description="Helical" evidence="1">
    <location>
        <begin position="40"/>
        <end position="60"/>
    </location>
</feature>
<sequence>MQGYMLATFLHYSEGRQQVSSYTVGSFGPLLRASLHLLSYTHWGILSPTLLMLWVLRLLGSEPRAKKGIRGMP</sequence>
<gene>
    <name evidence="2" type="ORF">FRX31_027835</name>
</gene>
<keyword evidence="1" id="KW-1133">Transmembrane helix</keyword>
<keyword evidence="1" id="KW-0812">Transmembrane</keyword>
<evidence type="ECO:0000313" key="2">
    <source>
        <dbReference type="EMBL" id="KAF5182579.1"/>
    </source>
</evidence>